<evidence type="ECO:0000259" key="1">
    <source>
        <dbReference type="Pfam" id="PF00535"/>
    </source>
</evidence>
<dbReference type="HOGENOM" id="CLU_1084180_0_0_2"/>
<dbReference type="Gene3D" id="3.90.550.10">
    <property type="entry name" value="Spore Coat Polysaccharide Biosynthesis Protein SpsA, Chain A"/>
    <property type="match status" value="1"/>
</dbReference>
<gene>
    <name evidence="2" type="ordered locus">PTO0301</name>
</gene>
<protein>
    <submittedName>
        <fullName evidence="2">Glycosyltransferase</fullName>
        <ecNumber evidence="2">2.4.1.-</ecNumber>
    </submittedName>
</protein>
<organism evidence="2 3">
    <name type="scientific">Picrophilus torridus (strain ATCC 700027 / DSM 9790 / JCM 10055 / NBRC 100828 / KAW 2/3)</name>
    <dbReference type="NCBI Taxonomy" id="1122961"/>
    <lineage>
        <taxon>Archaea</taxon>
        <taxon>Methanobacteriati</taxon>
        <taxon>Thermoplasmatota</taxon>
        <taxon>Thermoplasmata</taxon>
        <taxon>Thermoplasmatales</taxon>
        <taxon>Picrophilaceae</taxon>
        <taxon>Picrophilus</taxon>
    </lineage>
</organism>
<dbReference type="KEGG" id="pto:PTO0301"/>
<dbReference type="GeneID" id="2844372"/>
<evidence type="ECO:0000313" key="3">
    <source>
        <dbReference type="Proteomes" id="UP000000438"/>
    </source>
</evidence>
<sequence>MLYIYGTIFNNAGTVLNSLASIKNINYEKIFIVDNYSNDGTYEILEKNKEKYRLEIKRMKCKRGLGRQKAMEMAMVIARDDDYLMTMDFDTIYGDDFTEYVNEIIKEPRYNSIFSGFLCLKEINKNVPWRNLNSAEDWERMGHFASLGFDLYLSDFDIKNQFVSGLREKRYAKGLKFYYRSFYTVIDFQRGYCFKSFKDFISLFKHKKYSSILYFLYIISKFYEKYCYDDKLNNMDLALKNAKK</sequence>
<dbReference type="InterPro" id="IPR001173">
    <property type="entry name" value="Glyco_trans_2-like"/>
</dbReference>
<dbReference type="InParanoid" id="Q6L2B6"/>
<accession>Q6L2B6</accession>
<keyword evidence="2" id="KW-0808">Transferase</keyword>
<dbReference type="RefSeq" id="WP_011177102.1">
    <property type="nucleotide sequence ID" value="NC_005877.1"/>
</dbReference>
<proteinExistence type="predicted"/>
<dbReference type="Proteomes" id="UP000000438">
    <property type="component" value="Chromosome"/>
</dbReference>
<dbReference type="eggNOG" id="arCOG05398">
    <property type="taxonomic scope" value="Archaea"/>
</dbReference>
<dbReference type="EMBL" id="AE017261">
    <property type="protein sequence ID" value="AAT42886.1"/>
    <property type="molecule type" value="Genomic_DNA"/>
</dbReference>
<dbReference type="Pfam" id="PF00535">
    <property type="entry name" value="Glycos_transf_2"/>
    <property type="match status" value="1"/>
</dbReference>
<feature type="domain" description="Glycosyltransferase 2-like" evidence="1">
    <location>
        <begin position="8"/>
        <end position="122"/>
    </location>
</feature>
<dbReference type="CAZy" id="GT2">
    <property type="family name" value="Glycosyltransferase Family 2"/>
</dbReference>
<dbReference type="SUPFAM" id="SSF53448">
    <property type="entry name" value="Nucleotide-diphospho-sugar transferases"/>
    <property type="match status" value="1"/>
</dbReference>
<dbReference type="InterPro" id="IPR029044">
    <property type="entry name" value="Nucleotide-diphossugar_trans"/>
</dbReference>
<dbReference type="EC" id="2.4.1.-" evidence="2"/>
<name>Q6L2B6_PICTO</name>
<reference evidence="2 3" key="1">
    <citation type="journal article" date="2004" name="Proc. Natl. Acad. Sci. U.S.A.">
        <title>Genome sequence of Picrophilus torridus and its implications for life around pH 0.</title>
        <authorList>
            <person name="Futterer O."/>
            <person name="Angelov A."/>
            <person name="Liesegang H."/>
            <person name="Gottschalk G."/>
            <person name="Schleper C."/>
            <person name="Schepers B."/>
            <person name="Dock C."/>
            <person name="Antranikian G."/>
            <person name="Liebl W."/>
        </authorList>
    </citation>
    <scope>NUCLEOTIDE SEQUENCE [LARGE SCALE GENOMIC DNA]</scope>
    <source>
        <strain evidence="3">ATCC 700027 / DSM 9790 / JCM 10055 / NBRC 100828</strain>
    </source>
</reference>
<dbReference type="GO" id="GO:0016757">
    <property type="term" value="F:glycosyltransferase activity"/>
    <property type="evidence" value="ECO:0007669"/>
    <property type="project" value="UniProtKB-KW"/>
</dbReference>
<dbReference type="PaxDb" id="263820-PTO0301"/>
<dbReference type="AlphaFoldDB" id="Q6L2B6"/>
<dbReference type="OrthoDB" id="57526at2157"/>
<evidence type="ECO:0000313" key="2">
    <source>
        <dbReference type="EMBL" id="AAT42886.1"/>
    </source>
</evidence>
<keyword evidence="2" id="KW-0328">Glycosyltransferase</keyword>